<organism evidence="1 2">
    <name type="scientific">Eumeta variegata</name>
    <name type="common">Bagworm moth</name>
    <name type="synonym">Eumeta japonica</name>
    <dbReference type="NCBI Taxonomy" id="151549"/>
    <lineage>
        <taxon>Eukaryota</taxon>
        <taxon>Metazoa</taxon>
        <taxon>Ecdysozoa</taxon>
        <taxon>Arthropoda</taxon>
        <taxon>Hexapoda</taxon>
        <taxon>Insecta</taxon>
        <taxon>Pterygota</taxon>
        <taxon>Neoptera</taxon>
        <taxon>Endopterygota</taxon>
        <taxon>Lepidoptera</taxon>
        <taxon>Glossata</taxon>
        <taxon>Ditrysia</taxon>
        <taxon>Tineoidea</taxon>
        <taxon>Psychidae</taxon>
        <taxon>Oiketicinae</taxon>
        <taxon>Eumeta</taxon>
    </lineage>
</organism>
<accession>A0A4C1XQX6</accession>
<reference evidence="1 2" key="1">
    <citation type="journal article" date="2019" name="Commun. Biol.">
        <title>The bagworm genome reveals a unique fibroin gene that provides high tensile strength.</title>
        <authorList>
            <person name="Kono N."/>
            <person name="Nakamura H."/>
            <person name="Ohtoshi R."/>
            <person name="Tomita M."/>
            <person name="Numata K."/>
            <person name="Arakawa K."/>
        </authorList>
    </citation>
    <scope>NUCLEOTIDE SEQUENCE [LARGE SCALE GENOMIC DNA]</scope>
</reference>
<name>A0A4C1XQX6_EUMVA</name>
<keyword evidence="2" id="KW-1185">Reference proteome</keyword>
<gene>
    <name evidence="1" type="ORF">EVAR_50668_1</name>
</gene>
<comment type="caution">
    <text evidence="1">The sequence shown here is derived from an EMBL/GenBank/DDBJ whole genome shotgun (WGS) entry which is preliminary data.</text>
</comment>
<proteinExistence type="predicted"/>
<protein>
    <submittedName>
        <fullName evidence="1">Uncharacterized protein</fullName>
    </submittedName>
</protein>
<dbReference type="Proteomes" id="UP000299102">
    <property type="component" value="Unassembled WGS sequence"/>
</dbReference>
<dbReference type="AlphaFoldDB" id="A0A4C1XQX6"/>
<sequence length="100" mass="11072">MRTFNAPRPFPLLPRSPISRHCDAFVTDFTAAEFRALYRTSPPTRLDSWCPHALAVLEPPEPARAVCSPKYAACGIILTRVKNSSFDSPVVGIEPGTIRF</sequence>
<evidence type="ECO:0000313" key="1">
    <source>
        <dbReference type="EMBL" id="GBP64984.1"/>
    </source>
</evidence>
<dbReference type="EMBL" id="BGZK01000916">
    <property type="protein sequence ID" value="GBP64984.1"/>
    <property type="molecule type" value="Genomic_DNA"/>
</dbReference>
<evidence type="ECO:0000313" key="2">
    <source>
        <dbReference type="Proteomes" id="UP000299102"/>
    </source>
</evidence>